<comment type="caution">
    <text evidence="4">The sequence shown here is derived from an EMBL/GenBank/DDBJ whole genome shotgun (WGS) entry which is preliminary data.</text>
</comment>
<keyword evidence="5" id="KW-1185">Reference proteome</keyword>
<feature type="compositionally biased region" description="Low complexity" evidence="1">
    <location>
        <begin position="120"/>
        <end position="136"/>
    </location>
</feature>
<evidence type="ECO:0000313" key="5">
    <source>
        <dbReference type="Proteomes" id="UP001190700"/>
    </source>
</evidence>
<sequence>MQLSSLERVPTPLYWTLLFLPLLSGIFFSVRDQVQLQNLNSQVAKSSRFADTEHPTDTPLAQQPIRPVPYSDTSEIVSDIVNDKSGLKHAIATIPAAVEKLVDEASSAQLGTPVPTGSIPAASQPQPGAQAPVVSPSADSALHSGTLATAASPPQPSTDAPTASPPQPSTDAPTASPSAASAAPPISVSAESEPAGKGRSYTGPQAVVQGDQRGSLGRLSIGHRLRNCPEGCMKSGVCDRQVGVCQCPIWLSGPACETTLMPACEIDEGLFMPLSEQSFKHSAEANSYKHLTRDIPQAAQPPITCDCFRQSLAALHSRNHSKVSCIPFSGRTLGDFLDAPVSAVRSWQRGARQLLKDFEEGVRKELDGQQIGLEGTLQAFSGVEDGPGGLEGSLLQPLSACPNACGRRGWCRWLPRDVRRNATEPVQCFCFQGFVWNHRTQLCEPSNQYCPNSCNHRGECVHGFCHCQQDFWGMDCSLSAAVDGDTAHLFEGRRASVAAGLPDTARGGPRIWVYPLPPQFSTGLDYFHALRSATFFRNPLYLMRDRLLSSR</sequence>
<keyword evidence="2" id="KW-0472">Membrane</keyword>
<reference evidence="4 5" key="1">
    <citation type="journal article" date="2015" name="Genome Biol. Evol.">
        <title>Comparative Genomics of a Bacterivorous Green Alga Reveals Evolutionary Causalities and Consequences of Phago-Mixotrophic Mode of Nutrition.</title>
        <authorList>
            <person name="Burns J.A."/>
            <person name="Paasch A."/>
            <person name="Narechania A."/>
            <person name="Kim E."/>
        </authorList>
    </citation>
    <scope>NUCLEOTIDE SEQUENCE [LARGE SCALE GENOMIC DNA]</scope>
    <source>
        <strain evidence="4 5">PLY_AMNH</strain>
    </source>
</reference>
<name>A0AAE0L4E9_9CHLO</name>
<organism evidence="4 5">
    <name type="scientific">Cymbomonas tetramitiformis</name>
    <dbReference type="NCBI Taxonomy" id="36881"/>
    <lineage>
        <taxon>Eukaryota</taxon>
        <taxon>Viridiplantae</taxon>
        <taxon>Chlorophyta</taxon>
        <taxon>Pyramimonadophyceae</taxon>
        <taxon>Pyramimonadales</taxon>
        <taxon>Pyramimonadaceae</taxon>
        <taxon>Cymbomonas</taxon>
    </lineage>
</organism>
<evidence type="ECO:0000259" key="3">
    <source>
        <dbReference type="PROSITE" id="PS00022"/>
    </source>
</evidence>
<evidence type="ECO:0000256" key="2">
    <source>
        <dbReference type="SAM" id="Phobius"/>
    </source>
</evidence>
<feature type="domain" description="EGF-like" evidence="3">
    <location>
        <begin position="245"/>
        <end position="256"/>
    </location>
</feature>
<feature type="compositionally biased region" description="Low complexity" evidence="1">
    <location>
        <begin position="169"/>
        <end position="195"/>
    </location>
</feature>
<dbReference type="EMBL" id="LGRX02009767">
    <property type="protein sequence ID" value="KAK3271414.1"/>
    <property type="molecule type" value="Genomic_DNA"/>
</dbReference>
<keyword evidence="2" id="KW-1133">Transmembrane helix</keyword>
<feature type="non-terminal residue" evidence="4">
    <location>
        <position position="551"/>
    </location>
</feature>
<proteinExistence type="predicted"/>
<evidence type="ECO:0000256" key="1">
    <source>
        <dbReference type="SAM" id="MobiDB-lite"/>
    </source>
</evidence>
<accession>A0AAE0L4E9</accession>
<feature type="transmembrane region" description="Helical" evidence="2">
    <location>
        <begin position="12"/>
        <end position="30"/>
    </location>
</feature>
<evidence type="ECO:0000313" key="4">
    <source>
        <dbReference type="EMBL" id="KAK3271414.1"/>
    </source>
</evidence>
<dbReference type="Gene3D" id="2.10.25.10">
    <property type="entry name" value="Laminin"/>
    <property type="match status" value="1"/>
</dbReference>
<keyword evidence="2" id="KW-0812">Transmembrane</keyword>
<protein>
    <recommendedName>
        <fullName evidence="3">EGF-like domain-containing protein</fullName>
    </recommendedName>
</protein>
<feature type="region of interest" description="Disordered" evidence="1">
    <location>
        <begin position="47"/>
        <end position="68"/>
    </location>
</feature>
<dbReference type="PROSITE" id="PS00022">
    <property type="entry name" value="EGF_1"/>
    <property type="match status" value="1"/>
</dbReference>
<feature type="region of interest" description="Disordered" evidence="1">
    <location>
        <begin position="112"/>
        <end position="215"/>
    </location>
</feature>
<dbReference type="AlphaFoldDB" id="A0AAE0L4E9"/>
<feature type="compositionally biased region" description="Low complexity" evidence="1">
    <location>
        <begin position="148"/>
        <end position="162"/>
    </location>
</feature>
<dbReference type="Proteomes" id="UP001190700">
    <property type="component" value="Unassembled WGS sequence"/>
</dbReference>
<dbReference type="InterPro" id="IPR000742">
    <property type="entry name" value="EGF"/>
</dbReference>
<gene>
    <name evidence="4" type="ORF">CYMTET_20234</name>
</gene>